<evidence type="ECO:0000259" key="1">
    <source>
        <dbReference type="PROSITE" id="PS50075"/>
    </source>
</evidence>
<evidence type="ECO:0000313" key="2">
    <source>
        <dbReference type="EMBL" id="WBO65123.1"/>
    </source>
</evidence>
<dbReference type="SUPFAM" id="SSF47336">
    <property type="entry name" value="ACP-like"/>
    <property type="match status" value="1"/>
</dbReference>
<dbReference type="Pfam" id="PF00550">
    <property type="entry name" value="PP-binding"/>
    <property type="match status" value="1"/>
</dbReference>
<proteinExistence type="predicted"/>
<gene>
    <name evidence="2" type="ORF">O1G22_20940</name>
</gene>
<dbReference type="PROSITE" id="PS50075">
    <property type="entry name" value="CARRIER"/>
    <property type="match status" value="1"/>
</dbReference>
<accession>A0ABY7P3L1</accession>
<evidence type="ECO:0000313" key="3">
    <source>
        <dbReference type="Proteomes" id="UP001212326"/>
    </source>
</evidence>
<keyword evidence="3" id="KW-1185">Reference proteome</keyword>
<dbReference type="RefSeq" id="WP_270082745.1">
    <property type="nucleotide sequence ID" value="NZ_CP115300.1"/>
</dbReference>
<dbReference type="InterPro" id="IPR009081">
    <property type="entry name" value="PP-bd_ACP"/>
</dbReference>
<protein>
    <submittedName>
        <fullName evidence="2">Acyl carrier protein</fullName>
    </submittedName>
</protein>
<dbReference type="EMBL" id="CP115300">
    <property type="protein sequence ID" value="WBO65123.1"/>
    <property type="molecule type" value="Genomic_DNA"/>
</dbReference>
<dbReference type="Proteomes" id="UP001212326">
    <property type="component" value="Chromosome"/>
</dbReference>
<sequence>MADSVVSMQVRRQLIDILDLELSPEDIADEVPLYSSTIGLDSLSLLELITRLETDLSCEINDEALMQVDLVDVGSLVRLVAAQVA</sequence>
<reference evidence="2 3" key="1">
    <citation type="submission" date="2022-12" db="EMBL/GenBank/DDBJ databases">
        <authorList>
            <person name="Mo P."/>
        </authorList>
    </citation>
    <scope>NUCLEOTIDE SEQUENCE [LARGE SCALE GENOMIC DNA]</scope>
    <source>
        <strain evidence="2 3">HUAS 2-6</strain>
    </source>
</reference>
<dbReference type="InterPro" id="IPR036736">
    <property type="entry name" value="ACP-like_sf"/>
</dbReference>
<dbReference type="Gene3D" id="1.10.1200.10">
    <property type="entry name" value="ACP-like"/>
    <property type="match status" value="1"/>
</dbReference>
<name>A0ABY7P3L1_9ACTN</name>
<organism evidence="2 3">
    <name type="scientific">Streptomyces camelliae</name>
    <dbReference type="NCBI Taxonomy" id="3004093"/>
    <lineage>
        <taxon>Bacteria</taxon>
        <taxon>Bacillati</taxon>
        <taxon>Actinomycetota</taxon>
        <taxon>Actinomycetes</taxon>
        <taxon>Kitasatosporales</taxon>
        <taxon>Streptomycetaceae</taxon>
        <taxon>Streptomyces</taxon>
    </lineage>
</organism>
<feature type="domain" description="Carrier" evidence="1">
    <location>
        <begin position="4"/>
        <end position="84"/>
    </location>
</feature>